<evidence type="ECO:0000256" key="9">
    <source>
        <dbReference type="ARBA" id="ARBA00023326"/>
    </source>
</evidence>
<proteinExistence type="inferred from homology"/>
<dbReference type="InterPro" id="IPR033123">
    <property type="entry name" value="GH11_dom"/>
</dbReference>
<keyword evidence="8 10" id="KW-0326">Glycosidase</keyword>
<feature type="active site" description="Nucleophile" evidence="10">
    <location>
        <position position="130"/>
    </location>
</feature>
<feature type="active site" description="Proton donor" evidence="10">
    <location>
        <position position="223"/>
    </location>
</feature>
<name>A0A3N2Q862_SODAK</name>
<feature type="domain" description="GH11" evidence="12">
    <location>
        <begin position="37"/>
        <end position="236"/>
    </location>
</feature>
<dbReference type="SUPFAM" id="SSF49899">
    <property type="entry name" value="Concanavalin A-like lectins/glucanases"/>
    <property type="match status" value="1"/>
</dbReference>
<dbReference type="EC" id="3.2.1.8" evidence="4 10"/>
<reference evidence="13 14" key="1">
    <citation type="journal article" date="2018" name="Mol. Ecol.">
        <title>The obligate alkalophilic soda-lake fungus Sodiomyces alkalinus has shifted to a protein diet.</title>
        <authorList>
            <person name="Grum-Grzhimaylo A.A."/>
            <person name="Falkoski D.L."/>
            <person name="van den Heuvel J."/>
            <person name="Valero-Jimenez C.A."/>
            <person name="Min B."/>
            <person name="Choi I.G."/>
            <person name="Lipzen A."/>
            <person name="Daum C.G."/>
            <person name="Aanen D.K."/>
            <person name="Tsang A."/>
            <person name="Henrissat B."/>
            <person name="Bilanenko E.N."/>
            <person name="de Vries R.P."/>
            <person name="van Kan J.A.L."/>
            <person name="Grigoriev I.V."/>
            <person name="Debets A.J.M."/>
        </authorList>
    </citation>
    <scope>NUCLEOTIDE SEQUENCE [LARGE SCALE GENOMIC DNA]</scope>
    <source>
        <strain evidence="13 14">F11</strain>
    </source>
</reference>
<accession>A0A3N2Q862</accession>
<keyword evidence="5 10" id="KW-0858">Xylan degradation</keyword>
<keyword evidence="14" id="KW-1185">Reference proteome</keyword>
<keyword evidence="11" id="KW-0732">Signal</keyword>
<evidence type="ECO:0000256" key="11">
    <source>
        <dbReference type="SAM" id="SignalP"/>
    </source>
</evidence>
<keyword evidence="7 10" id="KW-0119">Carbohydrate metabolism</keyword>
<dbReference type="Pfam" id="PF00457">
    <property type="entry name" value="Glyco_hydro_11"/>
    <property type="match status" value="1"/>
</dbReference>
<evidence type="ECO:0000256" key="7">
    <source>
        <dbReference type="ARBA" id="ARBA00023277"/>
    </source>
</evidence>
<comment type="catalytic activity">
    <reaction evidence="1 10">
        <text>Endohydrolysis of (1-&gt;4)-beta-D-xylosidic linkages in xylans.</text>
        <dbReference type="EC" id="3.2.1.8"/>
    </reaction>
</comment>
<evidence type="ECO:0000256" key="5">
    <source>
        <dbReference type="ARBA" id="ARBA00022651"/>
    </source>
</evidence>
<evidence type="ECO:0000313" key="14">
    <source>
        <dbReference type="Proteomes" id="UP000272025"/>
    </source>
</evidence>
<dbReference type="GeneID" id="39581797"/>
<dbReference type="GO" id="GO:0045493">
    <property type="term" value="P:xylan catabolic process"/>
    <property type="evidence" value="ECO:0007669"/>
    <property type="project" value="UniProtKB-UniRule"/>
</dbReference>
<evidence type="ECO:0000256" key="6">
    <source>
        <dbReference type="ARBA" id="ARBA00022801"/>
    </source>
</evidence>
<evidence type="ECO:0000256" key="2">
    <source>
        <dbReference type="ARBA" id="ARBA00004851"/>
    </source>
</evidence>
<evidence type="ECO:0000256" key="1">
    <source>
        <dbReference type="ARBA" id="ARBA00000681"/>
    </source>
</evidence>
<dbReference type="Gene3D" id="2.60.120.180">
    <property type="match status" value="1"/>
</dbReference>
<organism evidence="13 14">
    <name type="scientific">Sodiomyces alkalinus (strain CBS 110278 / VKM F-3762 / F11)</name>
    <name type="common">Alkaliphilic filamentous fungus</name>
    <dbReference type="NCBI Taxonomy" id="1314773"/>
    <lineage>
        <taxon>Eukaryota</taxon>
        <taxon>Fungi</taxon>
        <taxon>Dikarya</taxon>
        <taxon>Ascomycota</taxon>
        <taxon>Pezizomycotina</taxon>
        <taxon>Sordariomycetes</taxon>
        <taxon>Hypocreomycetidae</taxon>
        <taxon>Glomerellales</taxon>
        <taxon>Plectosphaerellaceae</taxon>
        <taxon>Sodiomyces</taxon>
    </lineage>
</organism>
<dbReference type="Proteomes" id="UP000272025">
    <property type="component" value="Unassembled WGS sequence"/>
</dbReference>
<keyword evidence="9 10" id="KW-0624">Polysaccharide degradation</keyword>
<keyword evidence="6 10" id="KW-0378">Hydrolase</keyword>
<dbReference type="InterPro" id="IPR013319">
    <property type="entry name" value="GH11/12"/>
</dbReference>
<evidence type="ECO:0000256" key="4">
    <source>
        <dbReference type="ARBA" id="ARBA00012590"/>
    </source>
</evidence>
<evidence type="ECO:0000256" key="3">
    <source>
        <dbReference type="ARBA" id="ARBA00007792"/>
    </source>
</evidence>
<feature type="chain" id="PRO_5018072084" description="endo-1,4-beta-xylanase" evidence="11">
    <location>
        <begin position="21"/>
        <end position="243"/>
    </location>
</feature>
<protein>
    <recommendedName>
        <fullName evidence="4 10">endo-1,4-beta-xylanase</fullName>
        <ecNumber evidence="4 10">3.2.1.8</ecNumber>
    </recommendedName>
</protein>
<dbReference type="PANTHER" id="PTHR46828">
    <property type="entry name" value="ENDO-1,4-BETA-XYLANASE A-RELATED"/>
    <property type="match status" value="1"/>
</dbReference>
<dbReference type="OrthoDB" id="2115822at2759"/>
<dbReference type="InterPro" id="IPR001137">
    <property type="entry name" value="Glyco_hydro_11"/>
</dbReference>
<evidence type="ECO:0000256" key="10">
    <source>
        <dbReference type="PROSITE-ProRule" id="PRU01097"/>
    </source>
</evidence>
<dbReference type="AlphaFoldDB" id="A0A3N2Q862"/>
<comment type="pathway">
    <text evidence="2 10">Glycan degradation; xylan degradation.</text>
</comment>
<keyword evidence="13" id="KW-0430">Lectin</keyword>
<sequence>MISLAGLVTALTAAAAIVIAAPTTNNPTDGILEARQSSPPPPVGVHDGYFYEFWSDLGGNPVSANYSLSPGGGFGVEWDTFPGLTFTFGKGWSGANHNYHKSIEYEANLTLEEGGALFGVHGFALNPLVEYWIADNYSPVFENWVAMLPRQDKGEVTTSSGVYRLYLEVRTGFGYPQGVFRLYWAVRQTKRSSGIINTGEIFSAWASQDMGLNRHEQMLLSVEGWIESRGSAQVEMLGPPGGN</sequence>
<dbReference type="RefSeq" id="XP_028470683.1">
    <property type="nucleotide sequence ID" value="XM_028613319.1"/>
</dbReference>
<evidence type="ECO:0000256" key="8">
    <source>
        <dbReference type="ARBA" id="ARBA00023295"/>
    </source>
</evidence>
<dbReference type="GO" id="GO:0031176">
    <property type="term" value="F:endo-1,4-beta-xylanase activity"/>
    <property type="evidence" value="ECO:0007669"/>
    <property type="project" value="UniProtKB-UniRule"/>
</dbReference>
<feature type="signal peptide" evidence="11">
    <location>
        <begin position="1"/>
        <end position="20"/>
    </location>
</feature>
<dbReference type="InterPro" id="IPR013320">
    <property type="entry name" value="ConA-like_dom_sf"/>
</dbReference>
<dbReference type="EMBL" id="ML119051">
    <property type="protein sequence ID" value="ROT42877.1"/>
    <property type="molecule type" value="Genomic_DNA"/>
</dbReference>
<dbReference type="GO" id="GO:0030246">
    <property type="term" value="F:carbohydrate binding"/>
    <property type="evidence" value="ECO:0007669"/>
    <property type="project" value="UniProtKB-KW"/>
</dbReference>
<evidence type="ECO:0000259" key="12">
    <source>
        <dbReference type="PROSITE" id="PS51761"/>
    </source>
</evidence>
<dbReference type="PROSITE" id="PS51761">
    <property type="entry name" value="GH11_3"/>
    <property type="match status" value="1"/>
</dbReference>
<dbReference type="PANTHER" id="PTHR46828:SF2">
    <property type="entry name" value="ENDO-1,4-BETA-XYLANASE A-RELATED"/>
    <property type="match status" value="1"/>
</dbReference>
<evidence type="ECO:0000313" key="13">
    <source>
        <dbReference type="EMBL" id="ROT42877.1"/>
    </source>
</evidence>
<comment type="similarity">
    <text evidence="3 10">Belongs to the glycosyl hydrolase 11 (cellulase G) family.</text>
</comment>
<dbReference type="UniPathway" id="UPA00114"/>
<gene>
    <name evidence="13" type="ORF">SODALDRAFT_347740</name>
</gene>